<dbReference type="PROSITE" id="PS50994">
    <property type="entry name" value="INTEGRASE"/>
    <property type="match status" value="1"/>
</dbReference>
<feature type="domain" description="Reverse transcriptase" evidence="11">
    <location>
        <begin position="461"/>
        <end position="638"/>
    </location>
</feature>
<dbReference type="SUPFAM" id="SSF53098">
    <property type="entry name" value="Ribonuclease H-like"/>
    <property type="match status" value="1"/>
</dbReference>
<dbReference type="InterPro" id="IPR000477">
    <property type="entry name" value="RT_dom"/>
</dbReference>
<reference evidence="13" key="1">
    <citation type="journal article" date="2016" name="Dokl. Biochem. Biophys.">
        <title>The first complete Mag family retrotransposons discovered in Drosophila.</title>
        <authorList>
            <person name="Glukhov I.A."/>
            <person name="Kotnova A.P."/>
            <person name="Stefanov Y.E."/>
            <person name="Ilyin Y.V."/>
        </authorList>
    </citation>
    <scope>NUCLEOTIDE SEQUENCE</scope>
</reference>
<dbReference type="SUPFAM" id="SSF56672">
    <property type="entry name" value="DNA/RNA polymerases"/>
    <property type="match status" value="1"/>
</dbReference>
<dbReference type="CDD" id="cd01647">
    <property type="entry name" value="RT_LTR"/>
    <property type="match status" value="1"/>
</dbReference>
<evidence type="ECO:0000313" key="13">
    <source>
        <dbReference type="EMBL" id="DAA65007.1"/>
    </source>
</evidence>
<dbReference type="InterPro" id="IPR036397">
    <property type="entry name" value="RNaseH_sf"/>
</dbReference>
<dbReference type="Pfam" id="PF17917">
    <property type="entry name" value="RT_RNaseH"/>
    <property type="match status" value="1"/>
</dbReference>
<evidence type="ECO:0000259" key="12">
    <source>
        <dbReference type="PROSITE" id="PS50994"/>
    </source>
</evidence>
<evidence type="ECO:0000256" key="1">
    <source>
        <dbReference type="ARBA" id="ARBA00012493"/>
    </source>
</evidence>
<evidence type="ECO:0000256" key="4">
    <source>
        <dbReference type="ARBA" id="ARBA00022722"/>
    </source>
</evidence>
<dbReference type="CDD" id="cd00303">
    <property type="entry name" value="retropepsin_like"/>
    <property type="match status" value="1"/>
</dbReference>
<evidence type="ECO:0000259" key="11">
    <source>
        <dbReference type="PROSITE" id="PS50878"/>
    </source>
</evidence>
<dbReference type="GO" id="GO:0015074">
    <property type="term" value="P:DNA integration"/>
    <property type="evidence" value="ECO:0007669"/>
    <property type="project" value="InterPro"/>
</dbReference>
<evidence type="ECO:0000259" key="10">
    <source>
        <dbReference type="PROSITE" id="PS50158"/>
    </source>
</evidence>
<dbReference type="Pfam" id="PF17921">
    <property type="entry name" value="Integrase_H2C2"/>
    <property type="match status" value="1"/>
</dbReference>
<gene>
    <name evidence="13" type="primary">gag-pol</name>
</gene>
<dbReference type="SUPFAM" id="SSF57756">
    <property type="entry name" value="Retrovirus zinc finger-like domains"/>
    <property type="match status" value="1"/>
</dbReference>
<dbReference type="EMBL" id="BK008876">
    <property type="protein sequence ID" value="DAA65007.1"/>
    <property type="molecule type" value="Genomic_DNA"/>
</dbReference>
<dbReference type="PANTHER" id="PTHR37984">
    <property type="entry name" value="PROTEIN CBG26694"/>
    <property type="match status" value="1"/>
</dbReference>
<keyword evidence="3" id="KW-0548">Nucleotidyltransferase</keyword>
<dbReference type="PANTHER" id="PTHR37984:SF11">
    <property type="entry name" value="INTEGRASE CATALYTIC DOMAIN-CONTAINING PROTEIN"/>
    <property type="match status" value="1"/>
</dbReference>
<keyword evidence="6" id="KW-0378">Hydrolase</keyword>
<name>A0A175ETK3_DROMO</name>
<evidence type="ECO:0000256" key="3">
    <source>
        <dbReference type="ARBA" id="ARBA00022695"/>
    </source>
</evidence>
<evidence type="ECO:0000256" key="9">
    <source>
        <dbReference type="SAM" id="MobiDB-lite"/>
    </source>
</evidence>
<keyword evidence="8" id="KW-0863">Zinc-finger</keyword>
<dbReference type="OrthoDB" id="7832353at2759"/>
<dbReference type="InterPro" id="IPR012337">
    <property type="entry name" value="RNaseH-like_sf"/>
</dbReference>
<dbReference type="InterPro" id="IPR041373">
    <property type="entry name" value="RT_RNaseH"/>
</dbReference>
<dbReference type="Gene3D" id="4.10.60.10">
    <property type="entry name" value="Zinc finger, CCHC-type"/>
    <property type="match status" value="1"/>
</dbReference>
<organism evidence="13">
    <name type="scientific">Drosophila mojavensis</name>
    <name type="common">Fruit fly</name>
    <dbReference type="NCBI Taxonomy" id="7230"/>
    <lineage>
        <taxon>Eukaryota</taxon>
        <taxon>Metazoa</taxon>
        <taxon>Ecdysozoa</taxon>
        <taxon>Arthropoda</taxon>
        <taxon>Hexapoda</taxon>
        <taxon>Insecta</taxon>
        <taxon>Pterygota</taxon>
        <taxon>Neoptera</taxon>
        <taxon>Endopterygota</taxon>
        <taxon>Diptera</taxon>
        <taxon>Brachycera</taxon>
        <taxon>Muscomorpha</taxon>
        <taxon>Ephydroidea</taxon>
        <taxon>Drosophilidae</taxon>
        <taxon>Drosophila</taxon>
    </lineage>
</organism>
<dbReference type="PROSITE" id="PS50878">
    <property type="entry name" value="RT_POL"/>
    <property type="match status" value="1"/>
</dbReference>
<dbReference type="GO" id="GO:0004519">
    <property type="term" value="F:endonuclease activity"/>
    <property type="evidence" value="ECO:0007669"/>
    <property type="project" value="UniProtKB-KW"/>
</dbReference>
<dbReference type="CDD" id="cd09274">
    <property type="entry name" value="RNase_HI_RT_Ty3"/>
    <property type="match status" value="1"/>
</dbReference>
<dbReference type="GO" id="GO:0042575">
    <property type="term" value="C:DNA polymerase complex"/>
    <property type="evidence" value="ECO:0007669"/>
    <property type="project" value="UniProtKB-ARBA"/>
</dbReference>
<dbReference type="SMART" id="SM00343">
    <property type="entry name" value="ZnF_C2HC"/>
    <property type="match status" value="2"/>
</dbReference>
<dbReference type="GO" id="GO:0016787">
    <property type="term" value="F:hydrolase activity"/>
    <property type="evidence" value="ECO:0007669"/>
    <property type="project" value="UniProtKB-KW"/>
</dbReference>
<feature type="region of interest" description="Disordered" evidence="9">
    <location>
        <begin position="1140"/>
        <end position="1165"/>
    </location>
</feature>
<dbReference type="FunFam" id="1.10.340.70:FF:000004">
    <property type="entry name" value="Retrovirus-related Pol polyprotein from transposon 297-like Protein"/>
    <property type="match status" value="1"/>
</dbReference>
<dbReference type="GO" id="GO:0003676">
    <property type="term" value="F:nucleic acid binding"/>
    <property type="evidence" value="ECO:0007669"/>
    <property type="project" value="InterPro"/>
</dbReference>
<dbReference type="Gene3D" id="3.30.420.10">
    <property type="entry name" value="Ribonuclease H-like superfamily/Ribonuclease H"/>
    <property type="match status" value="1"/>
</dbReference>
<keyword evidence="2" id="KW-0808">Transferase</keyword>
<protein>
    <recommendedName>
        <fullName evidence="1">RNA-directed DNA polymerase</fullName>
        <ecNumber evidence="1">2.7.7.49</ecNumber>
    </recommendedName>
</protein>
<keyword evidence="7" id="KW-0695">RNA-directed DNA polymerase</keyword>
<sequence>MTESVIKPFLCESLGNALLQNEWEKWLRAFMIYLEVEDVKSVIQKRTKLLHLGGTQLQTVAYALPGAIVEFSEADQNDVFTVLVDKLTAYFSPKQNSTFERHLFRKISPEEGETFGKFILRLRQQIQKCNFGSTKAEIEEICFKDKIIDTWVSTELKKKLLEKEHTLNEIIEACQVDEEINKQSQLMQSKPVPETIHKITNLKSGKIGDCGRCGRPGHREDSPMCPARQVKCSRCSRVGHFARRCRTNLKRPYPHSNNKEAIGNPKRKYVHRIENGNPEGNKTIQRNCFKIDSDEEYEEMMQCRIGGADVSLVIDSGSRFNIISQDDWLTLQLKKATVLNVRGSSQNQFRGYASDQILNVICIFEAPISIKLNAEVIASFFVIEKGRQSLLGRETATKLNVLRVGLPINNIEFVPPFPKWKGVRVKLTIDPYVNPVKQPMRRIPVALEGRVNAKLEEAYKLDIIEPVEGHSPWISPMVITFKGNGDIRICLDMRQANRAILRENYPLPTFESFMTKLKNARIFSRLDLKDAYHQLELDESSRQITTFITPRGLFRYKRLMFGINAAPEIFQRRMEELLAPCNNVMNYIDDVIIFGDSKEEHDKTLEQIRSIFKDNNVTLNNEKCSWETNRIKFLGHILTDKGIEVDPDKTESIRLFRAPKNKEETRSFLGLVTNVGKFIADLADLTEPLRELVKKDRKFTWGPTEENGFQKLKSVLTKIPNLSYFNPKNKTRLIADASPVALGAILLQFNDEGEPNIIAFASRSLTDVEKRYSQTEKESLALVWAVEKYYFYLIGLEFELVTDHKQLETIFKPTSKPPARIERWLLRLQAYKFKVIYKSGKENIADSLSRLCEQTPSSCYDIKGEHSILRIVESSAPIPISISEIAENSTIDEEIVDAMTCLQQGSWDSAMSKKLYPFRHELSAIGAIMLRGVRIVIPTTLRQKVLVLAHEGHPGESAMKRRLRSKVWWPQIDRDTEKFVKNCFDCILGSQATNPPPMKRTEFPNGPWISVATDLLGPLPNNEYILVLIDYYSRYMEFKVLRSITSESLIGACKEIFSRLGYPKQLRTDNGRQYISLEFKNYCKSCGIEQLKNVVFPHKLTPMFDTTEYEVLKREGNIVQVSGGGKTLLRNANHLKRVLGETEPADVTNAKSVPIPATKPTPQPAAQFEDQAPAEDHGNSTEGLKLKLVRKGGMWEPAPRC</sequence>
<evidence type="ECO:0000256" key="6">
    <source>
        <dbReference type="ARBA" id="ARBA00022801"/>
    </source>
</evidence>
<dbReference type="Gene3D" id="3.10.10.10">
    <property type="entry name" value="HIV Type 1 Reverse Transcriptase, subunit A, domain 1"/>
    <property type="match status" value="1"/>
</dbReference>
<feature type="domain" description="Integrase catalytic" evidence="12">
    <location>
        <begin position="1000"/>
        <end position="1089"/>
    </location>
</feature>
<keyword evidence="8" id="KW-0479">Metal-binding</keyword>
<dbReference type="InterPro" id="IPR001878">
    <property type="entry name" value="Znf_CCHC"/>
</dbReference>
<keyword evidence="4" id="KW-0540">Nuclease</keyword>
<keyword evidence="5" id="KW-0255">Endonuclease</keyword>
<dbReference type="InterPro" id="IPR050951">
    <property type="entry name" value="Retrovirus_Pol_polyprotein"/>
</dbReference>
<dbReference type="FunFam" id="3.30.70.270:FF:000020">
    <property type="entry name" value="Transposon Tf2-6 polyprotein-like Protein"/>
    <property type="match status" value="1"/>
</dbReference>
<dbReference type="InterPro" id="IPR021109">
    <property type="entry name" value="Peptidase_aspartic_dom_sf"/>
</dbReference>
<dbReference type="PROSITE" id="PS50158">
    <property type="entry name" value="ZF_CCHC"/>
    <property type="match status" value="1"/>
</dbReference>
<dbReference type="EC" id="2.7.7.49" evidence="1"/>
<feature type="domain" description="CCHC-type" evidence="10">
    <location>
        <begin position="231"/>
        <end position="246"/>
    </location>
</feature>
<dbReference type="GO" id="GO:0003964">
    <property type="term" value="F:RNA-directed DNA polymerase activity"/>
    <property type="evidence" value="ECO:0007669"/>
    <property type="project" value="UniProtKB-KW"/>
</dbReference>
<dbReference type="InterPro" id="IPR036875">
    <property type="entry name" value="Znf_CCHC_sf"/>
</dbReference>
<accession>A0A175ETK3</accession>
<dbReference type="Gene3D" id="2.40.70.10">
    <property type="entry name" value="Acid Proteases"/>
    <property type="match status" value="1"/>
</dbReference>
<dbReference type="FunFam" id="3.10.20.370:FF:000001">
    <property type="entry name" value="Retrovirus-related Pol polyprotein from transposon 17.6-like protein"/>
    <property type="match status" value="1"/>
</dbReference>
<dbReference type="Pfam" id="PF00078">
    <property type="entry name" value="RVT_1"/>
    <property type="match status" value="1"/>
</dbReference>
<proteinExistence type="predicted"/>
<dbReference type="GO" id="GO:0008270">
    <property type="term" value="F:zinc ion binding"/>
    <property type="evidence" value="ECO:0007669"/>
    <property type="project" value="UniProtKB-KW"/>
</dbReference>
<dbReference type="AlphaFoldDB" id="A0A175ETK3"/>
<dbReference type="InterPro" id="IPR043128">
    <property type="entry name" value="Rev_trsase/Diguanyl_cyclase"/>
</dbReference>
<evidence type="ECO:0000256" key="8">
    <source>
        <dbReference type="PROSITE-ProRule" id="PRU00047"/>
    </source>
</evidence>
<dbReference type="Gene3D" id="1.10.340.70">
    <property type="match status" value="1"/>
</dbReference>
<dbReference type="Pfam" id="PF00665">
    <property type="entry name" value="rve"/>
    <property type="match status" value="1"/>
</dbReference>
<dbReference type="InterPro" id="IPR001584">
    <property type="entry name" value="Integrase_cat-core"/>
</dbReference>
<dbReference type="InterPro" id="IPR043502">
    <property type="entry name" value="DNA/RNA_pol_sf"/>
</dbReference>
<evidence type="ECO:0000256" key="2">
    <source>
        <dbReference type="ARBA" id="ARBA00022679"/>
    </source>
</evidence>
<evidence type="ECO:0000256" key="5">
    <source>
        <dbReference type="ARBA" id="ARBA00022759"/>
    </source>
</evidence>
<evidence type="ECO:0000256" key="7">
    <source>
        <dbReference type="ARBA" id="ARBA00022918"/>
    </source>
</evidence>
<dbReference type="InterPro" id="IPR041588">
    <property type="entry name" value="Integrase_H2C2"/>
</dbReference>
<dbReference type="SUPFAM" id="SSF50630">
    <property type="entry name" value="Acid proteases"/>
    <property type="match status" value="1"/>
</dbReference>
<keyword evidence="8" id="KW-0862">Zinc</keyword>
<dbReference type="Gene3D" id="3.30.70.270">
    <property type="match status" value="2"/>
</dbReference>